<accession>A0A367LFR5</accession>
<dbReference type="InterPro" id="IPR036549">
    <property type="entry name" value="CX6/COA6-like_sf"/>
</dbReference>
<dbReference type="InterPro" id="IPR048281">
    <property type="entry name" value="COA6_fun"/>
</dbReference>
<dbReference type="OrthoDB" id="5545577at2759"/>
<dbReference type="PANTHER" id="PTHR47677">
    <property type="entry name" value="CYTOCHROME C OXIDASE ASSEMBLY FACTOR 6"/>
    <property type="match status" value="1"/>
</dbReference>
<comment type="caution">
    <text evidence="6">The sequence shown here is derived from an EMBL/GenBank/DDBJ whole genome shotgun (WGS) entry which is preliminary data.</text>
</comment>
<evidence type="ECO:0000313" key="6">
    <source>
        <dbReference type="EMBL" id="RCI13274.1"/>
    </source>
</evidence>
<dbReference type="PANTHER" id="PTHR47677:SF1">
    <property type="entry name" value="CYTOCHROME C OXIDASE ASSEMBLY FACTOR 6"/>
    <property type="match status" value="1"/>
</dbReference>
<dbReference type="AlphaFoldDB" id="A0A367LFR5"/>
<evidence type="ECO:0000313" key="7">
    <source>
        <dbReference type="Proteomes" id="UP000253664"/>
    </source>
</evidence>
<organism evidence="6 7">
    <name type="scientific">Ophiocordyceps polyrhachis-furcata BCC 54312</name>
    <dbReference type="NCBI Taxonomy" id="1330021"/>
    <lineage>
        <taxon>Eukaryota</taxon>
        <taxon>Fungi</taxon>
        <taxon>Dikarya</taxon>
        <taxon>Ascomycota</taxon>
        <taxon>Pezizomycotina</taxon>
        <taxon>Sordariomycetes</taxon>
        <taxon>Hypocreomycetidae</taxon>
        <taxon>Hypocreales</taxon>
        <taxon>Ophiocordycipitaceae</taxon>
        <taxon>Ophiocordyceps</taxon>
    </lineage>
</organism>
<dbReference type="Gene3D" id="1.10.10.140">
    <property type="entry name" value="Cytochrome c oxidase, subunit VIb"/>
    <property type="match status" value="1"/>
</dbReference>
<evidence type="ECO:0000256" key="1">
    <source>
        <dbReference type="ARBA" id="ARBA00004173"/>
    </source>
</evidence>
<dbReference type="GO" id="GO:0005739">
    <property type="term" value="C:mitochondrion"/>
    <property type="evidence" value="ECO:0007669"/>
    <property type="project" value="UniProtKB-SubCell"/>
</dbReference>
<evidence type="ECO:0000256" key="5">
    <source>
        <dbReference type="SAM" id="MobiDB-lite"/>
    </source>
</evidence>
<dbReference type="STRING" id="1330021.A0A367LFR5"/>
<dbReference type="EMBL" id="LKCN02000007">
    <property type="protein sequence ID" value="RCI13274.1"/>
    <property type="molecule type" value="Genomic_DNA"/>
</dbReference>
<comment type="similarity">
    <text evidence="2">Belongs to the cytochrome c oxidase subunit 6B family.</text>
</comment>
<evidence type="ECO:0008006" key="8">
    <source>
        <dbReference type="Google" id="ProtNLM"/>
    </source>
</evidence>
<feature type="region of interest" description="Disordered" evidence="5">
    <location>
        <begin position="1"/>
        <end position="28"/>
    </location>
</feature>
<gene>
    <name evidence="6" type="ORF">L249_0115</name>
</gene>
<keyword evidence="3" id="KW-0496">Mitochondrion</keyword>
<dbReference type="SUPFAM" id="SSF47694">
    <property type="entry name" value="Cytochrome c oxidase subunit h"/>
    <property type="match status" value="1"/>
</dbReference>
<dbReference type="PROSITE" id="PS51808">
    <property type="entry name" value="CHCH"/>
    <property type="match status" value="1"/>
</dbReference>
<evidence type="ECO:0000256" key="2">
    <source>
        <dbReference type="ARBA" id="ARBA00006425"/>
    </source>
</evidence>
<evidence type="ECO:0000256" key="4">
    <source>
        <dbReference type="ARBA" id="ARBA00023157"/>
    </source>
</evidence>
<name>A0A367LFR5_9HYPO</name>
<dbReference type="Pfam" id="PF02297">
    <property type="entry name" value="COX6B"/>
    <property type="match status" value="1"/>
</dbReference>
<sequence>MTWWPFSPSQDSPRQSAIRSGAEAPTRAERAQCWSSRDAYFACLDRSNILDPDSNPRACPGESRALERDCARAWVEYFKKWRVAEARKRERIDALRKEGAVQVPMQSTFVDDGDSSKGPS</sequence>
<comment type="subcellular location">
    <subcellularLocation>
        <location evidence="1">Mitochondrion</location>
    </subcellularLocation>
</comment>
<protein>
    <recommendedName>
        <fullName evidence="8">Cytochrome c oxidase assembly factor 6</fullName>
    </recommendedName>
</protein>
<keyword evidence="7" id="KW-1185">Reference proteome</keyword>
<dbReference type="InterPro" id="IPR048280">
    <property type="entry name" value="COX6B-like"/>
</dbReference>
<dbReference type="Proteomes" id="UP000253664">
    <property type="component" value="Unassembled WGS sequence"/>
</dbReference>
<reference evidence="6 7" key="1">
    <citation type="journal article" date="2015" name="BMC Genomics">
        <title>Insights from the genome of Ophiocordyceps polyrhachis-furcata to pathogenicity and host specificity in insect fungi.</title>
        <authorList>
            <person name="Wichadakul D."/>
            <person name="Kobmoo N."/>
            <person name="Ingsriswang S."/>
            <person name="Tangphatsornruang S."/>
            <person name="Chantasingh D."/>
            <person name="Luangsa-ard J.J."/>
            <person name="Eurwilaichitr L."/>
        </authorList>
    </citation>
    <scope>NUCLEOTIDE SEQUENCE [LARGE SCALE GENOMIC DNA]</scope>
    <source>
        <strain evidence="6 7">BCC 54312</strain>
    </source>
</reference>
<keyword evidence="4" id="KW-1015">Disulfide bond</keyword>
<evidence type="ECO:0000256" key="3">
    <source>
        <dbReference type="ARBA" id="ARBA00023128"/>
    </source>
</evidence>
<feature type="compositionally biased region" description="Polar residues" evidence="5">
    <location>
        <begin position="7"/>
        <end position="18"/>
    </location>
</feature>
<proteinExistence type="inferred from homology"/>